<evidence type="ECO:0000256" key="2">
    <source>
        <dbReference type="ARBA" id="ARBA00013194"/>
    </source>
</evidence>
<evidence type="ECO:0000313" key="8">
    <source>
        <dbReference type="EMBL" id="EBQ9797542.1"/>
    </source>
</evidence>
<dbReference type="AlphaFoldDB" id="A0A5X5VCA7"/>
<dbReference type="PANTHER" id="PTHR43941">
    <property type="entry name" value="STRUCTURAL MAINTENANCE OF CHROMOSOMES PROTEIN 2"/>
    <property type="match status" value="1"/>
</dbReference>
<feature type="chain" id="PRO_5030143308" description="peptidylprolyl isomerase" evidence="6">
    <location>
        <begin position="31"/>
        <end position="433"/>
    </location>
</feature>
<dbReference type="SUPFAM" id="SSF54534">
    <property type="entry name" value="FKBP-like"/>
    <property type="match status" value="1"/>
</dbReference>
<protein>
    <recommendedName>
        <fullName evidence="2 4">peptidylprolyl isomerase</fullName>
        <ecNumber evidence="2 4">5.2.1.8</ecNumber>
    </recommendedName>
</protein>
<dbReference type="Pfam" id="PF00254">
    <property type="entry name" value="FKBP_C"/>
    <property type="match status" value="1"/>
</dbReference>
<evidence type="ECO:0000256" key="6">
    <source>
        <dbReference type="SAM" id="SignalP"/>
    </source>
</evidence>
<name>A0A5X5VCA7_SALET</name>
<keyword evidence="5" id="KW-0175">Coiled coil</keyword>
<keyword evidence="3 4" id="KW-0697">Rotamase</keyword>
<feature type="domain" description="PPIase FKBP-type" evidence="7">
    <location>
        <begin position="336"/>
        <end position="422"/>
    </location>
</feature>
<accession>A0A5X5VCA7</accession>
<feature type="coiled-coil region" evidence="5">
    <location>
        <begin position="83"/>
        <end position="197"/>
    </location>
</feature>
<dbReference type="PANTHER" id="PTHR43941:SF1">
    <property type="entry name" value="STRUCTURAL MAINTENANCE OF CHROMOSOMES PROTEIN 2"/>
    <property type="match status" value="1"/>
</dbReference>
<keyword evidence="4" id="KW-0413">Isomerase</keyword>
<reference evidence="8" key="1">
    <citation type="submission" date="2018-06" db="EMBL/GenBank/DDBJ databases">
        <authorList>
            <person name="Ashton P.M."/>
            <person name="Dallman T."/>
            <person name="Nair S."/>
            <person name="De Pinna E."/>
            <person name="Peters T."/>
            <person name="Grant K."/>
        </authorList>
    </citation>
    <scope>NUCLEOTIDE SEQUENCE</scope>
    <source>
        <strain evidence="8">430336</strain>
    </source>
</reference>
<gene>
    <name evidence="8" type="ORF">DM035_25855</name>
</gene>
<dbReference type="GO" id="GO:0006457">
    <property type="term" value="P:protein folding"/>
    <property type="evidence" value="ECO:0007669"/>
    <property type="project" value="InterPro"/>
</dbReference>
<dbReference type="InterPro" id="IPR036944">
    <property type="entry name" value="PPIase_FKBP_N_sf"/>
</dbReference>
<dbReference type="EMBL" id="AAGQTM010000050">
    <property type="protein sequence ID" value="EBQ9797542.1"/>
    <property type="molecule type" value="Genomic_DNA"/>
</dbReference>
<sequence length="433" mass="47287">MRTLFCRTFRKTGVALLVALVMLPSLPLRAAEVTGYTFADELPEDASALPAAPQKPWLHRRSLKKPVPSDNGGTLPAALLPQVQSLQAQVDALTMKLKQANQSNQTLAALRDQVAELKTQLADKDRVREEMKQALADRDGTVAGLSQQLADRDRALANLKQQMAEHNAGATDLKQQLADLRQQLATEKEARAEQTEELLALKRMTADVPLDTPEQKQAYASGVAFADMVTRSLRMQKSLGTEQPVDTVLAGITDAMKHRYRLDSEQIQTLNGKLYARLEARMKEQQAKAAREKATQEKTGADWYASYRKQAGVKELRPGVLYRVITPGKGAPLKTTSTVDLLLSGSLVDGRLFDDSGLNGRVQRLKPEDILPALTDVLVTQRAGCHVEVLLSPSQAFGDEGVPGMIPGGATLKFDIQVQKKQPVNATAGREKG</sequence>
<comment type="caution">
    <text evidence="8">The sequence shown here is derived from an EMBL/GenBank/DDBJ whole genome shotgun (WGS) entry which is preliminary data.</text>
</comment>
<organism evidence="8">
    <name type="scientific">Salmonella enterica subsp. enterica serovar Kottbus</name>
    <dbReference type="NCBI Taxonomy" id="224727"/>
    <lineage>
        <taxon>Bacteria</taxon>
        <taxon>Pseudomonadati</taxon>
        <taxon>Pseudomonadota</taxon>
        <taxon>Gammaproteobacteria</taxon>
        <taxon>Enterobacterales</taxon>
        <taxon>Enterobacteriaceae</taxon>
        <taxon>Salmonella</taxon>
    </lineage>
</organism>
<dbReference type="SUPFAM" id="SSF90257">
    <property type="entry name" value="Myosin rod fragments"/>
    <property type="match status" value="1"/>
</dbReference>
<dbReference type="InterPro" id="IPR046357">
    <property type="entry name" value="PPIase_dom_sf"/>
</dbReference>
<evidence type="ECO:0000256" key="1">
    <source>
        <dbReference type="ARBA" id="ARBA00000971"/>
    </source>
</evidence>
<dbReference type="GO" id="GO:0003755">
    <property type="term" value="F:peptidyl-prolyl cis-trans isomerase activity"/>
    <property type="evidence" value="ECO:0007669"/>
    <property type="project" value="UniProtKB-KW"/>
</dbReference>
<evidence type="ECO:0000256" key="4">
    <source>
        <dbReference type="PROSITE-ProRule" id="PRU00277"/>
    </source>
</evidence>
<dbReference type="Gene3D" id="3.10.50.40">
    <property type="match status" value="1"/>
</dbReference>
<evidence type="ECO:0000259" key="7">
    <source>
        <dbReference type="PROSITE" id="PS50059"/>
    </source>
</evidence>
<keyword evidence="6" id="KW-0732">Signal</keyword>
<dbReference type="PROSITE" id="PS50059">
    <property type="entry name" value="FKBP_PPIASE"/>
    <property type="match status" value="1"/>
</dbReference>
<proteinExistence type="predicted"/>
<feature type="signal peptide" evidence="6">
    <location>
        <begin position="1"/>
        <end position="30"/>
    </location>
</feature>
<evidence type="ECO:0000256" key="5">
    <source>
        <dbReference type="SAM" id="Coils"/>
    </source>
</evidence>
<evidence type="ECO:0000256" key="3">
    <source>
        <dbReference type="ARBA" id="ARBA00023110"/>
    </source>
</evidence>
<comment type="catalytic activity">
    <reaction evidence="1 4">
        <text>[protein]-peptidylproline (omega=180) = [protein]-peptidylproline (omega=0)</text>
        <dbReference type="Rhea" id="RHEA:16237"/>
        <dbReference type="Rhea" id="RHEA-COMP:10747"/>
        <dbReference type="Rhea" id="RHEA-COMP:10748"/>
        <dbReference type="ChEBI" id="CHEBI:83833"/>
        <dbReference type="ChEBI" id="CHEBI:83834"/>
        <dbReference type="EC" id="5.2.1.8"/>
    </reaction>
</comment>
<dbReference type="Gene3D" id="1.10.287.460">
    <property type="entry name" value="Peptidyl-prolyl cis-trans isomerase, FKBP-type, N-terminal domain"/>
    <property type="match status" value="1"/>
</dbReference>
<dbReference type="InterPro" id="IPR001179">
    <property type="entry name" value="PPIase_FKBP_dom"/>
</dbReference>
<dbReference type="EC" id="5.2.1.8" evidence="2 4"/>
<dbReference type="Pfam" id="PF01346">
    <property type="entry name" value="FKBP_N"/>
    <property type="match status" value="1"/>
</dbReference>
<dbReference type="InterPro" id="IPR000774">
    <property type="entry name" value="PPIase_FKBP_N"/>
</dbReference>